<protein>
    <submittedName>
        <fullName evidence="2">Uncharacterized protein</fullName>
    </submittedName>
</protein>
<feature type="region of interest" description="Disordered" evidence="1">
    <location>
        <begin position="13"/>
        <end position="69"/>
    </location>
</feature>
<dbReference type="EMBL" id="JACXZA010000005">
    <property type="protein sequence ID" value="MBD3921348.1"/>
    <property type="molecule type" value="Genomic_DNA"/>
</dbReference>
<evidence type="ECO:0000313" key="3">
    <source>
        <dbReference type="Proteomes" id="UP000609346"/>
    </source>
</evidence>
<keyword evidence="3" id="KW-1185">Reference proteome</keyword>
<gene>
    <name evidence="2" type="ORF">H8B09_21445</name>
</gene>
<feature type="compositionally biased region" description="Basic residues" evidence="1">
    <location>
        <begin position="59"/>
        <end position="69"/>
    </location>
</feature>
<organism evidence="2 3">
    <name type="scientific">Paenibacillus terricola</name>
    <dbReference type="NCBI Taxonomy" id="2763503"/>
    <lineage>
        <taxon>Bacteria</taxon>
        <taxon>Bacillati</taxon>
        <taxon>Bacillota</taxon>
        <taxon>Bacilli</taxon>
        <taxon>Bacillales</taxon>
        <taxon>Paenibacillaceae</taxon>
        <taxon>Paenibacillus</taxon>
    </lineage>
</organism>
<name>A0ABR8MZN2_9BACL</name>
<evidence type="ECO:0000256" key="1">
    <source>
        <dbReference type="SAM" id="MobiDB-lite"/>
    </source>
</evidence>
<reference evidence="2 3" key="1">
    <citation type="submission" date="2020-09" db="EMBL/GenBank/DDBJ databases">
        <title>Paenibacillus sp. strain PR3 16S rRNA gene Genome sequencing and assembly.</title>
        <authorList>
            <person name="Kim J."/>
        </authorList>
    </citation>
    <scope>NUCLEOTIDE SEQUENCE [LARGE SCALE GENOMIC DNA]</scope>
    <source>
        <strain evidence="2 3">PR3</strain>
    </source>
</reference>
<accession>A0ABR8MZN2</accession>
<comment type="caution">
    <text evidence="2">The sequence shown here is derived from an EMBL/GenBank/DDBJ whole genome shotgun (WGS) entry which is preliminary data.</text>
</comment>
<sequence length="69" mass="7915">MLRHLVNRLLGSLTGHKHGKHGHYGQQGHYGYPHHSHSSSDYKKGNYYPPQNKNYGHGIYKKKHGSYSS</sequence>
<dbReference type="RefSeq" id="WP_191205606.1">
    <property type="nucleotide sequence ID" value="NZ_JACXZA010000005.1"/>
</dbReference>
<proteinExistence type="predicted"/>
<evidence type="ECO:0000313" key="2">
    <source>
        <dbReference type="EMBL" id="MBD3921348.1"/>
    </source>
</evidence>
<dbReference type="Proteomes" id="UP000609346">
    <property type="component" value="Unassembled WGS sequence"/>
</dbReference>